<reference evidence="2" key="1">
    <citation type="submission" date="2022-12" db="EMBL/GenBank/DDBJ databases">
        <title>Whole genome sequence of Mycolicibacterium iranicum strain SBH312.</title>
        <authorList>
            <person name="Jani J."/>
            <person name="Arifin Mustapha Z."/>
            <person name="Ahmed K."/>
            <person name="Kai Ling C."/>
        </authorList>
    </citation>
    <scope>NUCLEOTIDE SEQUENCE</scope>
    <source>
        <strain evidence="2">SBH312</strain>
    </source>
</reference>
<feature type="domain" description="Protein kinase" evidence="1">
    <location>
        <begin position="17"/>
        <end position="273"/>
    </location>
</feature>
<dbReference type="SMART" id="SM00220">
    <property type="entry name" value="S_TKc"/>
    <property type="match status" value="1"/>
</dbReference>
<gene>
    <name evidence="2" type="ORF">OY187_22880</name>
</gene>
<keyword evidence="2" id="KW-0808">Transferase</keyword>
<dbReference type="RefSeq" id="WP_268787330.1">
    <property type="nucleotide sequence ID" value="NZ_JAPQYE010000013.1"/>
</dbReference>
<proteinExistence type="predicted"/>
<protein>
    <submittedName>
        <fullName evidence="2">Protein kinase</fullName>
    </submittedName>
</protein>
<dbReference type="Gene3D" id="1.10.510.10">
    <property type="entry name" value="Transferase(Phosphotransferase) domain 1"/>
    <property type="match status" value="1"/>
</dbReference>
<evidence type="ECO:0000259" key="1">
    <source>
        <dbReference type="PROSITE" id="PS50011"/>
    </source>
</evidence>
<evidence type="ECO:0000313" key="3">
    <source>
        <dbReference type="Proteomes" id="UP001084650"/>
    </source>
</evidence>
<name>A0ABT4HL04_MYCIR</name>
<comment type="caution">
    <text evidence="2">The sequence shown here is derived from an EMBL/GenBank/DDBJ whole genome shotgun (WGS) entry which is preliminary data.</text>
</comment>
<evidence type="ECO:0000313" key="2">
    <source>
        <dbReference type="EMBL" id="MCZ0730902.1"/>
    </source>
</evidence>
<dbReference type="Pfam" id="PF00069">
    <property type="entry name" value="Pkinase"/>
    <property type="match status" value="1"/>
</dbReference>
<sequence length="273" mass="29849">MTERYLLSGENPRKPTYAFLKTMCEGNTAMTYKMAHEIFGREIVQKTISLLGMGDALAGSEPRMLDSIRHPHIVEVREAQWTPDPIGGLDLRLITFVMPFYSGGSISDALDDAGAFSNSAALAIADGLMQALHYLHTERRILHRDVKPANIFLGSDRRYPYLGDLGSAAEMAADGSASPAAGTLLYRAPELADGRYTNLSDLYSAGMTLLEVFGGPLPYEQFDALEVDSRLQRGARAVPDRWYTTLPVTVPTAIARLIMKLTASESLSSVLCK</sequence>
<dbReference type="SUPFAM" id="SSF56112">
    <property type="entry name" value="Protein kinase-like (PK-like)"/>
    <property type="match status" value="1"/>
</dbReference>
<dbReference type="Proteomes" id="UP001084650">
    <property type="component" value="Unassembled WGS sequence"/>
</dbReference>
<dbReference type="Gene3D" id="3.30.200.20">
    <property type="entry name" value="Phosphorylase Kinase, domain 1"/>
    <property type="match status" value="1"/>
</dbReference>
<dbReference type="InterPro" id="IPR000719">
    <property type="entry name" value="Prot_kinase_dom"/>
</dbReference>
<dbReference type="GO" id="GO:0016301">
    <property type="term" value="F:kinase activity"/>
    <property type="evidence" value="ECO:0007669"/>
    <property type="project" value="UniProtKB-KW"/>
</dbReference>
<dbReference type="PROSITE" id="PS50011">
    <property type="entry name" value="PROTEIN_KINASE_DOM"/>
    <property type="match status" value="1"/>
</dbReference>
<dbReference type="InterPro" id="IPR011009">
    <property type="entry name" value="Kinase-like_dom_sf"/>
</dbReference>
<dbReference type="EMBL" id="JAPQYE010000013">
    <property type="protein sequence ID" value="MCZ0730902.1"/>
    <property type="molecule type" value="Genomic_DNA"/>
</dbReference>
<dbReference type="PANTHER" id="PTHR24361">
    <property type="entry name" value="MITOGEN-ACTIVATED KINASE KINASE KINASE"/>
    <property type="match status" value="1"/>
</dbReference>
<accession>A0ABT4HL04</accession>
<keyword evidence="2" id="KW-0418">Kinase</keyword>
<dbReference type="InterPro" id="IPR008271">
    <property type="entry name" value="Ser/Thr_kinase_AS"/>
</dbReference>
<dbReference type="InterPro" id="IPR053235">
    <property type="entry name" value="Ser_Thr_kinase"/>
</dbReference>
<keyword evidence="3" id="KW-1185">Reference proteome</keyword>
<organism evidence="2 3">
    <name type="scientific">Mycolicibacterium iranicum</name>
    <name type="common">Mycobacterium iranicum</name>
    <dbReference type="NCBI Taxonomy" id="912594"/>
    <lineage>
        <taxon>Bacteria</taxon>
        <taxon>Bacillati</taxon>
        <taxon>Actinomycetota</taxon>
        <taxon>Actinomycetes</taxon>
        <taxon>Mycobacteriales</taxon>
        <taxon>Mycobacteriaceae</taxon>
        <taxon>Mycolicibacterium</taxon>
    </lineage>
</organism>
<dbReference type="PROSITE" id="PS00108">
    <property type="entry name" value="PROTEIN_KINASE_ST"/>
    <property type="match status" value="1"/>
</dbReference>